<dbReference type="EMBL" id="CT868042">
    <property type="protein sequence ID" value="CAK66171.1"/>
    <property type="molecule type" value="Genomic_DNA"/>
</dbReference>
<proteinExistence type="predicted"/>
<dbReference type="HOGENOM" id="CLU_2594963_0_0_1"/>
<keyword evidence="2" id="KW-1185">Reference proteome</keyword>
<protein>
    <submittedName>
        <fullName evidence="1">Uncharacterized protein</fullName>
    </submittedName>
</protein>
<dbReference type="RefSeq" id="XP_001433568.1">
    <property type="nucleotide sequence ID" value="XM_001433531.1"/>
</dbReference>
<gene>
    <name evidence="1" type="ORF">GSPATT00035300001</name>
</gene>
<name>A0C5V4_PARTE</name>
<organism evidence="1 2">
    <name type="scientific">Paramecium tetraurelia</name>
    <dbReference type="NCBI Taxonomy" id="5888"/>
    <lineage>
        <taxon>Eukaryota</taxon>
        <taxon>Sar</taxon>
        <taxon>Alveolata</taxon>
        <taxon>Ciliophora</taxon>
        <taxon>Intramacronucleata</taxon>
        <taxon>Oligohymenophorea</taxon>
        <taxon>Peniculida</taxon>
        <taxon>Parameciidae</taxon>
        <taxon>Paramecium</taxon>
    </lineage>
</organism>
<evidence type="ECO:0000313" key="2">
    <source>
        <dbReference type="Proteomes" id="UP000000600"/>
    </source>
</evidence>
<dbReference type="OMA" id="MQKPQEN"/>
<reference evidence="1 2" key="1">
    <citation type="journal article" date="2006" name="Nature">
        <title>Global trends of whole-genome duplications revealed by the ciliate Paramecium tetraurelia.</title>
        <authorList>
            <consortium name="Genoscope"/>
            <person name="Aury J.-M."/>
            <person name="Jaillon O."/>
            <person name="Duret L."/>
            <person name="Noel B."/>
            <person name="Jubin C."/>
            <person name="Porcel B.M."/>
            <person name="Segurens B."/>
            <person name="Daubin V."/>
            <person name="Anthouard V."/>
            <person name="Aiach N."/>
            <person name="Arnaiz O."/>
            <person name="Billaut A."/>
            <person name="Beisson J."/>
            <person name="Blanc I."/>
            <person name="Bouhouche K."/>
            <person name="Camara F."/>
            <person name="Duharcourt S."/>
            <person name="Guigo R."/>
            <person name="Gogendeau D."/>
            <person name="Katinka M."/>
            <person name="Keller A.-M."/>
            <person name="Kissmehl R."/>
            <person name="Klotz C."/>
            <person name="Koll F."/>
            <person name="Le Moue A."/>
            <person name="Lepere C."/>
            <person name="Malinsky S."/>
            <person name="Nowacki M."/>
            <person name="Nowak J.K."/>
            <person name="Plattner H."/>
            <person name="Poulain J."/>
            <person name="Ruiz F."/>
            <person name="Serrano V."/>
            <person name="Zagulski M."/>
            <person name="Dessen P."/>
            <person name="Betermier M."/>
            <person name="Weissenbach J."/>
            <person name="Scarpelli C."/>
            <person name="Schachter V."/>
            <person name="Sperling L."/>
            <person name="Meyer E."/>
            <person name="Cohen J."/>
            <person name="Wincker P."/>
        </authorList>
    </citation>
    <scope>NUCLEOTIDE SEQUENCE [LARGE SCALE GENOMIC DNA]</scope>
    <source>
        <strain evidence="1 2">Stock d4-2</strain>
    </source>
</reference>
<accession>A0C5V4</accession>
<dbReference type="AlphaFoldDB" id="A0C5V4"/>
<dbReference type="InParanoid" id="A0C5V4"/>
<evidence type="ECO:0000313" key="1">
    <source>
        <dbReference type="EMBL" id="CAK66171.1"/>
    </source>
</evidence>
<dbReference type="GeneID" id="5019353"/>
<dbReference type="Proteomes" id="UP000000600">
    <property type="component" value="Unassembled WGS sequence"/>
</dbReference>
<dbReference type="OrthoDB" id="306029at2759"/>
<dbReference type="KEGG" id="ptm:GSPATT00035300001"/>
<sequence length="82" mass="9817">MQKPQENQSIEQQIYIKSRLIQNLQNYLVDDEKKKESLIKRNPQYTNLFLKEQQKLKIHGHQNKPLDSLAAFIQKLDKKLNI</sequence>